<protein>
    <submittedName>
        <fullName evidence="1">Uncharacterized protein</fullName>
    </submittedName>
</protein>
<dbReference type="AlphaFoldDB" id="A0A060QE84"/>
<evidence type="ECO:0000313" key="1">
    <source>
        <dbReference type="EMBL" id="CDG39018.1"/>
    </source>
</evidence>
<evidence type="ECO:0000313" key="2">
    <source>
        <dbReference type="Proteomes" id="UP000027583"/>
    </source>
</evidence>
<gene>
    <name evidence="1" type="ORF">ASAP_0973</name>
</gene>
<dbReference type="Proteomes" id="UP000027583">
    <property type="component" value="Unassembled WGS sequence"/>
</dbReference>
<proteinExistence type="predicted"/>
<reference evidence="1 2" key="2">
    <citation type="journal article" date="2014" name="PLoS ONE">
        <title>Evolution of mitochondria reconstructed from the energy metabolism of living bacteria.</title>
        <authorList>
            <person name="Degli Esposti M."/>
            <person name="Chouaia B."/>
            <person name="Comandatore F."/>
            <person name="Crotti E."/>
            <person name="Sassera D."/>
            <person name="Lievens P.M."/>
            <person name="Daffonchio D."/>
            <person name="Bandi C."/>
        </authorList>
    </citation>
    <scope>NUCLEOTIDE SEQUENCE [LARGE SCALE GENOMIC DNA]</scope>
    <source>
        <strain evidence="1 2">SF2.1</strain>
    </source>
</reference>
<reference evidence="1 2" key="1">
    <citation type="journal article" date="2014" name="Genome Biol. Evol.">
        <title>Acetic acid bacteria genomes reveal functional traits for adaptation to life in insect guts.</title>
        <authorList>
            <person name="Chouaia B."/>
            <person name="Gaiarsa S."/>
            <person name="Crotti E."/>
            <person name="Comandatore F."/>
            <person name="Degli Esposti M."/>
            <person name="Ricci I."/>
            <person name="Alma A."/>
            <person name="Favia G."/>
            <person name="Bandi C."/>
            <person name="Daffonchio D."/>
        </authorList>
    </citation>
    <scope>NUCLEOTIDE SEQUENCE [LARGE SCALE GENOMIC DNA]</scope>
    <source>
        <strain evidence="1 2">SF2.1</strain>
    </source>
</reference>
<organism evidence="1 2">
    <name type="scientific">Asaia bogorensis</name>
    <dbReference type="NCBI Taxonomy" id="91915"/>
    <lineage>
        <taxon>Bacteria</taxon>
        <taxon>Pseudomonadati</taxon>
        <taxon>Pseudomonadota</taxon>
        <taxon>Alphaproteobacteria</taxon>
        <taxon>Acetobacterales</taxon>
        <taxon>Acetobacteraceae</taxon>
        <taxon>Asaia</taxon>
    </lineage>
</organism>
<name>A0A060QE84_9PROT</name>
<sequence>MQWVRIPMTLAQGDIVQSRPRPASIARQIGADRAILLDKTRPVRDLQPT</sequence>
<accession>A0A060QE84</accession>
<dbReference type="EMBL" id="CBLX010000007">
    <property type="protein sequence ID" value="CDG39018.1"/>
    <property type="molecule type" value="Genomic_DNA"/>
</dbReference>
<comment type="caution">
    <text evidence="1">The sequence shown here is derived from an EMBL/GenBank/DDBJ whole genome shotgun (WGS) entry which is preliminary data.</text>
</comment>